<dbReference type="GO" id="GO:0008270">
    <property type="term" value="F:zinc ion binding"/>
    <property type="evidence" value="ECO:0007669"/>
    <property type="project" value="UniProtKB-KW"/>
</dbReference>
<evidence type="ECO:0000256" key="12">
    <source>
        <dbReference type="ARBA" id="ARBA00023136"/>
    </source>
</evidence>
<evidence type="ECO:0000256" key="18">
    <source>
        <dbReference type="SAM" id="Coils"/>
    </source>
</evidence>
<dbReference type="CDD" id="cd15758">
    <property type="entry name" value="FYVE_RUFY1"/>
    <property type="match status" value="1"/>
</dbReference>
<dbReference type="PANTHER" id="PTHR45956">
    <property type="entry name" value="RUN AND FYVE DOMAIN-CONTAINING PROTEIN 2-LIKE PROTEIN"/>
    <property type="match status" value="1"/>
</dbReference>
<comment type="caution">
    <text evidence="22">The sequence shown here is derived from an EMBL/GenBank/DDBJ whole genome shotgun (WGS) entry which is preliminary data.</text>
</comment>
<dbReference type="SUPFAM" id="SSF140741">
    <property type="entry name" value="RUN domain-like"/>
    <property type="match status" value="1"/>
</dbReference>
<dbReference type="Gene3D" id="1.20.58.900">
    <property type="match status" value="1"/>
</dbReference>
<keyword evidence="23" id="KW-1185">Reference proteome</keyword>
<evidence type="ECO:0000313" key="22">
    <source>
        <dbReference type="EMBL" id="KAK7801601.1"/>
    </source>
</evidence>
<evidence type="ECO:0000256" key="6">
    <source>
        <dbReference type="ARBA" id="ARBA00022753"/>
    </source>
</evidence>
<evidence type="ECO:0000256" key="17">
    <source>
        <dbReference type="PROSITE-ProRule" id="PRU00175"/>
    </source>
</evidence>
<keyword evidence="6" id="KW-0967">Endosome</keyword>
<evidence type="ECO:0000256" key="11">
    <source>
        <dbReference type="ARBA" id="ARBA00023121"/>
    </source>
</evidence>
<dbReference type="PROSITE" id="PS50826">
    <property type="entry name" value="RUN"/>
    <property type="match status" value="1"/>
</dbReference>
<comment type="subunit">
    <text evidence="14">Self-assembles through coiled coil domains to drive ELVA (endo-lysosomal vesicular assembly) formation. Interacts with BMX. May interact with SSB. Interacts with RAB4 and RAB5 that have been activated by GTP-binding. Interacts WITH RAB14 and RAB4B (GTP-bound form); the interactions allow endosomal tethering and fusion. Interacts with ARL8B (GTP-bound form); the interaction is required for RUFY1 endosomal location and promotes interaction with RAB14.</text>
</comment>
<dbReference type="GO" id="GO:0006897">
    <property type="term" value="P:endocytosis"/>
    <property type="evidence" value="ECO:0007669"/>
    <property type="project" value="UniProtKB-KW"/>
</dbReference>
<evidence type="ECO:0000259" key="19">
    <source>
        <dbReference type="PROSITE" id="PS50089"/>
    </source>
</evidence>
<dbReference type="EMBL" id="JBBHLL010000496">
    <property type="protein sequence ID" value="KAK7801601.1"/>
    <property type="molecule type" value="Genomic_DNA"/>
</dbReference>
<dbReference type="FunFam" id="1.20.58.900:FF:000001">
    <property type="entry name" value="RUN and FYVE domain containing 2"/>
    <property type="match status" value="1"/>
</dbReference>
<gene>
    <name evidence="22" type="ORF">U0070_013137</name>
</gene>
<evidence type="ECO:0000256" key="10">
    <source>
        <dbReference type="ARBA" id="ARBA00023054"/>
    </source>
</evidence>
<evidence type="ECO:0000256" key="13">
    <source>
        <dbReference type="ARBA" id="ARBA00055960"/>
    </source>
</evidence>
<evidence type="ECO:0000256" key="16">
    <source>
        <dbReference type="ARBA" id="ARBA00078126"/>
    </source>
</evidence>
<evidence type="ECO:0000259" key="21">
    <source>
        <dbReference type="PROSITE" id="PS50826"/>
    </source>
</evidence>
<evidence type="ECO:0000256" key="8">
    <source>
        <dbReference type="ARBA" id="ARBA00022833"/>
    </source>
</evidence>
<keyword evidence="3" id="KW-0597">Phosphoprotein</keyword>
<evidence type="ECO:0000256" key="4">
    <source>
        <dbReference type="ARBA" id="ARBA00022583"/>
    </source>
</evidence>
<dbReference type="InterPro" id="IPR004012">
    <property type="entry name" value="Run_dom"/>
</dbReference>
<evidence type="ECO:0000256" key="14">
    <source>
        <dbReference type="ARBA" id="ARBA00064060"/>
    </source>
</evidence>
<dbReference type="InterPro" id="IPR013083">
    <property type="entry name" value="Znf_RING/FYVE/PHD"/>
</dbReference>
<dbReference type="AlphaFoldDB" id="A0AAW0HJJ8"/>
<keyword evidence="11" id="KW-0446">Lipid-binding</keyword>
<evidence type="ECO:0000256" key="3">
    <source>
        <dbReference type="ARBA" id="ARBA00022553"/>
    </source>
</evidence>
<keyword evidence="5" id="KW-0479">Metal-binding</keyword>
<protein>
    <recommendedName>
        <fullName evidence="15">RUN and FYVE domain-containing protein 1</fullName>
    </recommendedName>
    <alternativeName>
        <fullName evidence="16">Rab4-interacting protein</fullName>
    </alternativeName>
</protein>
<dbReference type="GO" id="GO:0015031">
    <property type="term" value="P:protein transport"/>
    <property type="evidence" value="ECO:0007669"/>
    <property type="project" value="UniProtKB-KW"/>
</dbReference>
<dbReference type="SMART" id="SM00064">
    <property type="entry name" value="FYVE"/>
    <property type="match status" value="1"/>
</dbReference>
<dbReference type="FunFam" id="1.20.5.170:FF:000013">
    <property type="entry name" value="RUN and FYVE domain-containing 1"/>
    <property type="match status" value="1"/>
</dbReference>
<dbReference type="GO" id="GO:0008289">
    <property type="term" value="F:lipid binding"/>
    <property type="evidence" value="ECO:0007669"/>
    <property type="project" value="UniProtKB-KW"/>
</dbReference>
<keyword evidence="7 17" id="KW-0863">Zinc-finger</keyword>
<dbReference type="Gene3D" id="1.20.5.170">
    <property type="match status" value="1"/>
</dbReference>
<evidence type="ECO:0000256" key="2">
    <source>
        <dbReference type="ARBA" id="ARBA00022448"/>
    </source>
</evidence>
<evidence type="ECO:0000256" key="5">
    <source>
        <dbReference type="ARBA" id="ARBA00022723"/>
    </source>
</evidence>
<dbReference type="InterPro" id="IPR011011">
    <property type="entry name" value="Znf_FYVE_PHD"/>
</dbReference>
<reference evidence="22 23" key="1">
    <citation type="journal article" date="2023" name="bioRxiv">
        <title>Conserved and derived expression patterns and positive selection on dental genes reveal complex evolutionary context of ever-growing rodent molars.</title>
        <authorList>
            <person name="Calamari Z.T."/>
            <person name="Song A."/>
            <person name="Cohen E."/>
            <person name="Akter M."/>
            <person name="Roy R.D."/>
            <person name="Hallikas O."/>
            <person name="Christensen M.M."/>
            <person name="Li P."/>
            <person name="Marangoni P."/>
            <person name="Jernvall J."/>
            <person name="Klein O.D."/>
        </authorList>
    </citation>
    <scope>NUCLEOTIDE SEQUENCE [LARGE SCALE GENOMIC DNA]</scope>
    <source>
        <strain evidence="22">V071</strain>
    </source>
</reference>
<dbReference type="GO" id="GO:0031901">
    <property type="term" value="C:early endosome membrane"/>
    <property type="evidence" value="ECO:0007669"/>
    <property type="project" value="UniProtKB-SubCell"/>
</dbReference>
<dbReference type="Proteomes" id="UP001488838">
    <property type="component" value="Unassembled WGS sequence"/>
</dbReference>
<dbReference type="PROSITE" id="PS50089">
    <property type="entry name" value="ZF_RING_2"/>
    <property type="match status" value="1"/>
</dbReference>
<evidence type="ECO:0000313" key="23">
    <source>
        <dbReference type="Proteomes" id="UP001488838"/>
    </source>
</evidence>
<dbReference type="FunFam" id="3.30.40.10:FF:000046">
    <property type="entry name" value="RUN and FYVE domain containing 2"/>
    <property type="match status" value="1"/>
</dbReference>
<keyword evidence="4" id="KW-0254">Endocytosis</keyword>
<proteinExistence type="predicted"/>
<dbReference type="InterPro" id="IPR000306">
    <property type="entry name" value="Znf_FYVE"/>
</dbReference>
<dbReference type="InterPro" id="IPR001841">
    <property type="entry name" value="Znf_RING"/>
</dbReference>
<dbReference type="InterPro" id="IPR037213">
    <property type="entry name" value="Run_dom_sf"/>
</dbReference>
<dbReference type="SMART" id="SM00593">
    <property type="entry name" value="RUN"/>
    <property type="match status" value="1"/>
</dbReference>
<evidence type="ECO:0000256" key="9">
    <source>
        <dbReference type="ARBA" id="ARBA00022927"/>
    </source>
</evidence>
<keyword evidence="10 18" id="KW-0175">Coiled coil</keyword>
<dbReference type="Gene3D" id="3.30.40.10">
    <property type="entry name" value="Zinc/RING finger domain, C3HC4 (zinc finger)"/>
    <property type="match status" value="1"/>
</dbReference>
<keyword evidence="12" id="KW-0472">Membrane</keyword>
<keyword evidence="2" id="KW-0813">Transport</keyword>
<dbReference type="Pfam" id="PF01363">
    <property type="entry name" value="FYVE"/>
    <property type="match status" value="1"/>
</dbReference>
<sequence>MQCVLTLSKPLVLCRATDPSHLHAPLSPLTNLSLLVPAASKGQMMEERANLMHMMKLSVKVLLQSALSLGRSLDADHAPLQQFFVVMEHCLKHGLKVKKSFIGQNKSFFGPLELVEKLCPEASDIATSVRNLPELKTAVGRGRAWLYLALMQKKLADYLKVLIDNKHLLSEFYEPEALMMEEEGMVIVGLLVGVIDFSLYLKDVQDLDSGREHERITDVLDQKNYVEELNRHLSCTVGDLQTKIDGLEKTNSKLQEELSAATDRISSLQEEQQQLREQNELIRERSEKSVEITKQDTRVELETYKQTRQGLDEMYSDVWKQLKEEKKVRLELEKELELQIGMKTEMEIAMKLLEKDTHEKQDTLVALRQQLEEVKAINLQMFHKVQNAENSLQQKNEAIASFEGKTNQAMASMKQMEERLQQAERARQGAEDRSHKVQQELNGRVSALQLQLSQLHDQCSGLEKELKSEKEQRQALQRELQRERDTTCLLQTELQQVEGLKKELRELQDEKAELQKGHTWLKDDEATHCKQCEKEFSISRRKHHCRNCGHIFCNTCSSNELALPSYPKPVRVCDSCHTLLLQRCSSTAS</sequence>
<accession>A0AAW0HJJ8</accession>
<dbReference type="Pfam" id="PF02759">
    <property type="entry name" value="RUN"/>
    <property type="match status" value="1"/>
</dbReference>
<evidence type="ECO:0000256" key="7">
    <source>
        <dbReference type="ARBA" id="ARBA00022771"/>
    </source>
</evidence>
<evidence type="ECO:0000259" key="20">
    <source>
        <dbReference type="PROSITE" id="PS50178"/>
    </source>
</evidence>
<comment type="function">
    <text evidence="13">Activating adapter involved in cargo sorting from early/recycling endosomes. Regulates retrieval of proteins from endosomes to the trans-Golgi network through interaction with the dynein-dynactin complex. Dual effector of RAB4B and RAB14, mediates a cooperative interaction allowing endosomal tethering and fusion. Binds phospholipid vesicles containing phosphatidylinositol 3-phosphate and participates in early endosomal trafficking. In oocytes, self-assembles to form a protein matrix which hold together endolysosomes, autophagosomes and proteasomes and generate non-membrane-bound compartments called endo-lysosomal vesicular assemblies (ELVAs). In immature oocytes, ELVAs sequester ubiquitinated protein aggregates and degrade them upon oocyte maturation.</text>
</comment>
<evidence type="ECO:0000256" key="15">
    <source>
        <dbReference type="ARBA" id="ARBA00069103"/>
    </source>
</evidence>
<evidence type="ECO:0000256" key="1">
    <source>
        <dbReference type="ARBA" id="ARBA00004220"/>
    </source>
</evidence>
<keyword evidence="9" id="KW-0653">Protein transport</keyword>
<dbReference type="PANTHER" id="PTHR45956:SF4">
    <property type="entry name" value="RUN AND FYVE DOMAIN-CONTAINING PROTEIN 1"/>
    <property type="match status" value="1"/>
</dbReference>
<feature type="coiled-coil region" evidence="18">
    <location>
        <begin position="350"/>
        <end position="524"/>
    </location>
</feature>
<dbReference type="InterPro" id="IPR017455">
    <property type="entry name" value="Znf_FYVE-rel"/>
</dbReference>
<feature type="domain" description="FYVE-type" evidence="20">
    <location>
        <begin position="523"/>
        <end position="581"/>
    </location>
</feature>
<dbReference type="InterPro" id="IPR047335">
    <property type="entry name" value="RUFY1-3"/>
</dbReference>
<keyword evidence="8" id="KW-0862">Zinc</keyword>
<feature type="domain" description="RING-type" evidence="19">
    <location>
        <begin position="529"/>
        <end position="577"/>
    </location>
</feature>
<dbReference type="SUPFAM" id="SSF57903">
    <property type="entry name" value="FYVE/PHD zinc finger"/>
    <property type="match status" value="1"/>
</dbReference>
<organism evidence="22 23">
    <name type="scientific">Myodes glareolus</name>
    <name type="common">Bank vole</name>
    <name type="synonym">Clethrionomys glareolus</name>
    <dbReference type="NCBI Taxonomy" id="447135"/>
    <lineage>
        <taxon>Eukaryota</taxon>
        <taxon>Metazoa</taxon>
        <taxon>Chordata</taxon>
        <taxon>Craniata</taxon>
        <taxon>Vertebrata</taxon>
        <taxon>Euteleostomi</taxon>
        <taxon>Mammalia</taxon>
        <taxon>Eutheria</taxon>
        <taxon>Euarchontoglires</taxon>
        <taxon>Glires</taxon>
        <taxon>Rodentia</taxon>
        <taxon>Myomorpha</taxon>
        <taxon>Muroidea</taxon>
        <taxon>Cricetidae</taxon>
        <taxon>Arvicolinae</taxon>
        <taxon>Myodes</taxon>
    </lineage>
</organism>
<feature type="domain" description="RUN" evidence="21">
    <location>
        <begin position="74"/>
        <end position="206"/>
    </location>
</feature>
<dbReference type="PROSITE" id="PS50178">
    <property type="entry name" value="ZF_FYVE"/>
    <property type="match status" value="1"/>
</dbReference>
<name>A0AAW0HJJ8_MYOGA</name>
<feature type="coiled-coil region" evidence="18">
    <location>
        <begin position="237"/>
        <end position="288"/>
    </location>
</feature>
<dbReference type="GO" id="GO:0030100">
    <property type="term" value="P:regulation of endocytosis"/>
    <property type="evidence" value="ECO:0007669"/>
    <property type="project" value="TreeGrafter"/>
</dbReference>
<dbReference type="InterPro" id="IPR047331">
    <property type="entry name" value="FYVE_RUFY1"/>
</dbReference>
<comment type="subcellular location">
    <subcellularLocation>
        <location evidence="1">Early endosome membrane</location>
        <topology evidence="1">Peripheral membrane protein</topology>
    </subcellularLocation>
</comment>